<dbReference type="RefSeq" id="WP_369228248.1">
    <property type="nucleotide sequence ID" value="NZ_CP163441.1"/>
</dbReference>
<reference evidence="3" key="1">
    <citation type="submission" date="2024-07" db="EMBL/GenBank/DDBJ databases">
        <authorList>
            <person name="Yu S.T."/>
        </authorList>
    </citation>
    <scope>NUCLEOTIDE SEQUENCE</scope>
    <source>
        <strain evidence="3">R39</strain>
    </source>
</reference>
<feature type="domain" description="Thiamine pyrophosphate enzyme TPP-binding" evidence="2">
    <location>
        <begin position="46"/>
        <end position="97"/>
    </location>
</feature>
<evidence type="ECO:0000313" key="3">
    <source>
        <dbReference type="EMBL" id="XDQ49678.1"/>
    </source>
</evidence>
<name>A0AB39R1H3_9ACTN</name>
<dbReference type="Pfam" id="PF02775">
    <property type="entry name" value="TPP_enzyme_C"/>
    <property type="match status" value="1"/>
</dbReference>
<feature type="compositionally biased region" description="Basic and acidic residues" evidence="1">
    <location>
        <begin position="11"/>
        <end position="22"/>
    </location>
</feature>
<dbReference type="EMBL" id="CP163441">
    <property type="protein sequence ID" value="XDQ49678.1"/>
    <property type="molecule type" value="Genomic_DNA"/>
</dbReference>
<evidence type="ECO:0000256" key="1">
    <source>
        <dbReference type="SAM" id="MobiDB-lite"/>
    </source>
</evidence>
<proteinExistence type="predicted"/>
<accession>A0AB39R1H3</accession>
<dbReference type="Gene3D" id="3.40.50.970">
    <property type="match status" value="1"/>
</dbReference>
<feature type="region of interest" description="Disordered" evidence="1">
    <location>
        <begin position="118"/>
        <end position="139"/>
    </location>
</feature>
<dbReference type="InterPro" id="IPR029061">
    <property type="entry name" value="THDP-binding"/>
</dbReference>
<dbReference type="SUPFAM" id="SSF52518">
    <property type="entry name" value="Thiamin diphosphate-binding fold (THDP-binding)"/>
    <property type="match status" value="1"/>
</dbReference>
<dbReference type="AlphaFoldDB" id="A0AB39R1H3"/>
<dbReference type="InterPro" id="IPR011766">
    <property type="entry name" value="TPP_enzyme_TPP-bd"/>
</dbReference>
<feature type="compositionally biased region" description="Basic residues" evidence="1">
    <location>
        <begin position="1"/>
        <end position="10"/>
    </location>
</feature>
<dbReference type="PANTHER" id="PTHR42981">
    <property type="entry name" value="PYRUVATE DEHYDROGENASE [UBIQUINONE]"/>
    <property type="match status" value="1"/>
</dbReference>
<organism evidence="3">
    <name type="scientific">Streptomyces sp. R39</name>
    <dbReference type="NCBI Taxonomy" id="3238631"/>
    <lineage>
        <taxon>Bacteria</taxon>
        <taxon>Bacillati</taxon>
        <taxon>Actinomycetota</taxon>
        <taxon>Actinomycetes</taxon>
        <taxon>Kitasatosporales</taxon>
        <taxon>Streptomycetaceae</taxon>
        <taxon>Streptomyces</taxon>
    </lineage>
</organism>
<feature type="region of interest" description="Disordered" evidence="1">
    <location>
        <begin position="1"/>
        <end position="44"/>
    </location>
</feature>
<evidence type="ECO:0000259" key="2">
    <source>
        <dbReference type="Pfam" id="PF02775"/>
    </source>
</evidence>
<sequence length="139" mass="14461">MALVRPHRLAHPRDRERLDLGPRRGGPVPHGTRQPPLTPRQQEAGFVPFGTGFTNPDFAAVAEAMGAKGIRVEDPGDVAEGLAAALAHTGGPVVVDVLVDPYALAVPAHVPARTTRRAKSPATYSAISGDGGNSFSVTT</sequence>
<dbReference type="GO" id="GO:0030976">
    <property type="term" value="F:thiamine pyrophosphate binding"/>
    <property type="evidence" value="ECO:0007669"/>
    <property type="project" value="InterPro"/>
</dbReference>
<dbReference type="GO" id="GO:0003824">
    <property type="term" value="F:catalytic activity"/>
    <property type="evidence" value="ECO:0007669"/>
    <property type="project" value="InterPro"/>
</dbReference>
<gene>
    <name evidence="3" type="ORF">AB5J52_30310</name>
</gene>
<dbReference type="PANTHER" id="PTHR42981:SF2">
    <property type="entry name" value="PYRUVATE DEHYDROGENASE [UBIQUINONE]"/>
    <property type="match status" value="1"/>
</dbReference>
<dbReference type="GO" id="GO:0000287">
    <property type="term" value="F:magnesium ion binding"/>
    <property type="evidence" value="ECO:0007669"/>
    <property type="project" value="UniProtKB-ARBA"/>
</dbReference>
<dbReference type="InterPro" id="IPR047211">
    <property type="entry name" value="POXB-like"/>
</dbReference>
<protein>
    <submittedName>
        <fullName evidence="3">Thiamine pyrophosphate-dependent enzyme</fullName>
    </submittedName>
</protein>